<protein>
    <recommendedName>
        <fullName evidence="5">Apolipoprotein/apolipophorin</fullName>
    </recommendedName>
</protein>
<evidence type="ECO:0000256" key="1">
    <source>
        <dbReference type="SAM" id="Coils"/>
    </source>
</evidence>
<dbReference type="Gene3D" id="1.20.5.1230">
    <property type="entry name" value="Apolipoprotein A-I"/>
    <property type="match status" value="1"/>
</dbReference>
<comment type="caution">
    <text evidence="3">The sequence shown here is derived from an EMBL/GenBank/DDBJ whole genome shotgun (WGS) entry which is preliminary data.</text>
</comment>
<accession>A0ABP0CU16</accession>
<dbReference type="EMBL" id="CAWUHC010000143">
    <property type="protein sequence ID" value="CAK7235588.1"/>
    <property type="molecule type" value="Genomic_DNA"/>
</dbReference>
<keyword evidence="1" id="KW-0175">Coiled coil</keyword>
<evidence type="ECO:0008006" key="5">
    <source>
        <dbReference type="Google" id="ProtNLM"/>
    </source>
</evidence>
<sequence>MIPARATRTALPRALRSARAPQLRQARFQSTSTNASTANSSSHVTAGLAGGVAGALVVYGIYTFTPSGRMASAVNKTAIEANKKYKEASKKFQESTPNSDQAIQYIKNYLYTYVGWFPGGREYVDRAFKDVETVKENHADEFNQIIKDAYKQFQDVSKKGLSIDTASRAAEILADITKKLSNLTGDVASDILDNHPQIKEKFGDSVDQLKSMSENYGPEAKKQVEDTWQQVKDVLTGGLTAANLDKTRKLLEETVEKVKKLGDEAWKKGLEQAQPYLEKNPQIKDLIEKNADALKKGNTKEFFEKLKSGDTGSLQAYLDSALKKTKSKAEDYTSGGLDQYFEMIPSGGEVLSKVKQLKDVADKHKEEGEQLFKETMDEIKQVLDKKSEQAKDIVEKAKKEAK</sequence>
<evidence type="ECO:0000313" key="4">
    <source>
        <dbReference type="Proteomes" id="UP001642406"/>
    </source>
</evidence>
<dbReference type="SUPFAM" id="SSF69989">
    <property type="entry name" value="C-terminal domain of PLC-beta"/>
    <property type="match status" value="1"/>
</dbReference>
<organism evidence="3 4">
    <name type="scientific">Sporothrix bragantina</name>
    <dbReference type="NCBI Taxonomy" id="671064"/>
    <lineage>
        <taxon>Eukaryota</taxon>
        <taxon>Fungi</taxon>
        <taxon>Dikarya</taxon>
        <taxon>Ascomycota</taxon>
        <taxon>Pezizomycotina</taxon>
        <taxon>Sordariomycetes</taxon>
        <taxon>Sordariomycetidae</taxon>
        <taxon>Ophiostomatales</taxon>
        <taxon>Ophiostomataceae</taxon>
        <taxon>Sporothrix</taxon>
    </lineage>
</organism>
<dbReference type="Proteomes" id="UP001642406">
    <property type="component" value="Unassembled WGS sequence"/>
</dbReference>
<feature type="coiled-coil region" evidence="1">
    <location>
        <begin position="354"/>
        <end position="400"/>
    </location>
</feature>
<proteinExistence type="predicted"/>
<evidence type="ECO:0000313" key="3">
    <source>
        <dbReference type="EMBL" id="CAK7235588.1"/>
    </source>
</evidence>
<evidence type="ECO:0000256" key="2">
    <source>
        <dbReference type="SAM" id="MobiDB-lite"/>
    </source>
</evidence>
<reference evidence="3 4" key="1">
    <citation type="submission" date="2024-01" db="EMBL/GenBank/DDBJ databases">
        <authorList>
            <person name="Allen C."/>
            <person name="Tagirdzhanova G."/>
        </authorList>
    </citation>
    <scope>NUCLEOTIDE SEQUENCE [LARGE SCALE GENOMIC DNA]</scope>
</reference>
<gene>
    <name evidence="3" type="ORF">SBRCBS47491_009346</name>
</gene>
<feature type="region of interest" description="Disordered" evidence="2">
    <location>
        <begin position="1"/>
        <end position="41"/>
    </location>
</feature>
<name>A0ABP0CU16_9PEZI</name>
<keyword evidence="4" id="KW-1185">Reference proteome</keyword>